<organism evidence="2 3">
    <name type="scientific">Dawidia soli</name>
    <dbReference type="NCBI Taxonomy" id="2782352"/>
    <lineage>
        <taxon>Bacteria</taxon>
        <taxon>Pseudomonadati</taxon>
        <taxon>Bacteroidota</taxon>
        <taxon>Cytophagia</taxon>
        <taxon>Cytophagales</taxon>
        <taxon>Chryseotaleaceae</taxon>
        <taxon>Dawidia</taxon>
    </lineage>
</organism>
<dbReference type="EMBL" id="JAHESC010000047">
    <property type="protein sequence ID" value="MBT1689774.1"/>
    <property type="molecule type" value="Genomic_DNA"/>
</dbReference>
<dbReference type="Proteomes" id="UP001319180">
    <property type="component" value="Unassembled WGS sequence"/>
</dbReference>
<dbReference type="SUPFAM" id="SSF53474">
    <property type="entry name" value="alpha/beta-Hydrolases"/>
    <property type="match status" value="1"/>
</dbReference>
<evidence type="ECO:0000313" key="3">
    <source>
        <dbReference type="Proteomes" id="UP001319180"/>
    </source>
</evidence>
<name>A0AAP2DD15_9BACT</name>
<comment type="caution">
    <text evidence="2">The sequence shown here is derived from an EMBL/GenBank/DDBJ whole genome shotgun (WGS) entry which is preliminary data.</text>
</comment>
<reference evidence="2 3" key="1">
    <citation type="submission" date="2021-05" db="EMBL/GenBank/DDBJ databases">
        <title>A Polyphasic approach of four new species of the genus Ohtaekwangia: Ohtaekwangia histidinii sp. nov., Ohtaekwangia cretensis sp. nov., Ohtaekwangia indiensis sp. nov., Ohtaekwangia reichenbachii sp. nov. from diverse environment.</title>
        <authorList>
            <person name="Octaviana S."/>
        </authorList>
    </citation>
    <scope>NUCLEOTIDE SEQUENCE [LARGE SCALE GENOMIC DNA]</scope>
    <source>
        <strain evidence="2 3">PWU37</strain>
    </source>
</reference>
<keyword evidence="3" id="KW-1185">Reference proteome</keyword>
<dbReference type="Gene3D" id="3.40.50.1820">
    <property type="entry name" value="alpha/beta hydrolase"/>
    <property type="match status" value="1"/>
</dbReference>
<keyword evidence="1" id="KW-0732">Signal</keyword>
<feature type="chain" id="PRO_5042925697" evidence="1">
    <location>
        <begin position="23"/>
        <end position="463"/>
    </location>
</feature>
<dbReference type="InterPro" id="IPR029058">
    <property type="entry name" value="AB_hydrolase_fold"/>
</dbReference>
<evidence type="ECO:0000313" key="2">
    <source>
        <dbReference type="EMBL" id="MBT1689774.1"/>
    </source>
</evidence>
<accession>A0AAP2DD15</accession>
<feature type="signal peptide" evidence="1">
    <location>
        <begin position="1"/>
        <end position="22"/>
    </location>
</feature>
<dbReference type="AlphaFoldDB" id="A0AAP2DD15"/>
<gene>
    <name evidence="2" type="ORF">KK078_24645</name>
</gene>
<sequence length="463" mass="50245">MLRTMMLAAGLLWLATAGFAQKGTLTKVPEKTRAANPKGYVEYLPPGFDDSGAKKYPVLYWLHGLNDAGMGTASSLDKILNVQICQWLKTHSADFIVLAPQDPSGYWNGNASITNFITWATDHYKAVIEPGQQHLAGLSAGGYAIRDMIVANSDVYKSFSTLTLMSTNLAAAVPKVQQIVDNKQYVWIHQGEDDVVPNLVSDVAGFHSALYKLDATRARMTVYKNLGHEAWECVYNAQGMNTAQVTDAINGTPCYQWNKNDPDGDWFEWMKACGKTPMNATAPNVLRLSAMPDVSKAIVNTSVGRIVSNGARPTTFSLPAGITDNAKFKIAGDQLIIAETLTAGTYTVTIEAKNSAGSFRQEFSIILAEGGVVGIEGAERQGMIVHPNPVQGSTLYISFNREPLRFDAAEVVSTTGARRTVPVTSATAKNEVTLALDNIPAGTYILRLLKGGVLVLQQRFIRY</sequence>
<proteinExistence type="predicted"/>
<protein>
    <submittedName>
        <fullName evidence="2">Uncharacterized protein</fullName>
    </submittedName>
</protein>
<dbReference type="RefSeq" id="WP_254092997.1">
    <property type="nucleotide sequence ID" value="NZ_JAHESC010000047.1"/>
</dbReference>
<evidence type="ECO:0000256" key="1">
    <source>
        <dbReference type="SAM" id="SignalP"/>
    </source>
</evidence>